<dbReference type="Gene3D" id="1.10.287.810">
    <property type="entry name" value="Mitochondrial import inner membrane translocase subunit tim13 like domains"/>
    <property type="match status" value="1"/>
</dbReference>
<keyword evidence="1" id="KW-0653">Protein transport</keyword>
<dbReference type="OMA" id="WDVCFAD"/>
<name>A0A3Q7FNG6_SOLLC</name>
<dbReference type="Gramene" id="Solyc03g097640.3.1">
    <property type="protein sequence ID" value="Solyc03g097640.3.1"/>
    <property type="gene ID" value="Solyc03g097640.3"/>
</dbReference>
<evidence type="ECO:0000256" key="1">
    <source>
        <dbReference type="RuleBase" id="RU367043"/>
    </source>
</evidence>
<dbReference type="Proteomes" id="UP000004994">
    <property type="component" value="Chromosome 3"/>
</dbReference>
<dbReference type="SMR" id="A0A3Q7FNG6"/>
<dbReference type="GO" id="GO:0005743">
    <property type="term" value="C:mitochondrial inner membrane"/>
    <property type="evidence" value="ECO:0007669"/>
    <property type="project" value="UniProtKB-SubCell"/>
</dbReference>
<keyword evidence="1" id="KW-0472">Membrane</keyword>
<keyword evidence="1" id="KW-1015">Disulfide bond</keyword>
<dbReference type="InterPro" id="IPR004217">
    <property type="entry name" value="Tim10-like"/>
</dbReference>
<dbReference type="Pfam" id="PF02953">
    <property type="entry name" value="zf-Tim10_DDP"/>
    <property type="match status" value="1"/>
</dbReference>
<dbReference type="GeneID" id="101246808"/>
<dbReference type="GO" id="GO:0015031">
    <property type="term" value="P:protein transport"/>
    <property type="evidence" value="ECO:0007669"/>
    <property type="project" value="UniProtKB-KW"/>
</dbReference>
<dbReference type="AlphaFoldDB" id="A0A3Q7FNG6"/>
<keyword evidence="1" id="KW-0143">Chaperone</keyword>
<comment type="similarity">
    <text evidence="1">Belongs to the small Tim family.</text>
</comment>
<dbReference type="STRING" id="4081.A0A3Q7FNG6"/>
<dbReference type="SUPFAM" id="SSF144122">
    <property type="entry name" value="Tim10-like"/>
    <property type="match status" value="1"/>
</dbReference>
<proteinExistence type="inferred from homology"/>
<gene>
    <name evidence="3" type="primary">LOC101246808</name>
</gene>
<accession>A0A3Q7FNG6</accession>
<keyword evidence="1" id="KW-0496">Mitochondrion</keyword>
<evidence type="ECO:0000259" key="2">
    <source>
        <dbReference type="Pfam" id="PF02953"/>
    </source>
</evidence>
<protein>
    <recommendedName>
        <fullName evidence="1">Mitochondrial import inner membrane translocase subunit</fullName>
    </recommendedName>
</protein>
<dbReference type="PaxDb" id="4081-Solyc03g097640.2.1"/>
<keyword evidence="1" id="KW-0813">Transport</keyword>
<evidence type="ECO:0000313" key="4">
    <source>
        <dbReference type="Proteomes" id="UP000004994"/>
    </source>
</evidence>
<sequence length="76" mass="8656">MDPSTFKSSPELQQLLNQEKERAMVNEVVAKLTSSCWDKCVTGTPGSKFSSSEYNCLSHCAKRYMEMSMLIMKRVQ</sequence>
<comment type="function">
    <text evidence="1">Mitochondrial intermembrane chaperone that participates in the import and insertion of some multi-pass transmembrane proteins into the mitochondrial inner membrane. Also required for the transfer of beta-barrel precursors from the TOM complex to the sorting and assembly machinery (SAM complex) of the outer membrane. Acts as a chaperone-like protein that protects the hydrophobic precursors from aggregation and guide them through the mitochondrial intermembrane space.</text>
</comment>
<keyword evidence="1" id="KW-0811">Translocation</keyword>
<dbReference type="EnsemblPlants" id="Solyc03g097640.3.1">
    <property type="protein sequence ID" value="Solyc03g097640.3.1"/>
    <property type="gene ID" value="Solyc03g097640.3"/>
</dbReference>
<keyword evidence="4" id="KW-1185">Reference proteome</keyword>
<reference evidence="3" key="2">
    <citation type="submission" date="2019-01" db="UniProtKB">
        <authorList>
            <consortium name="EnsemblPlants"/>
        </authorList>
    </citation>
    <scope>IDENTIFICATION</scope>
    <source>
        <strain evidence="3">cv. Heinz 1706</strain>
    </source>
</reference>
<comment type="subunit">
    <text evidence="1">Heterohexamer.</text>
</comment>
<dbReference type="KEGG" id="sly:101246808"/>
<evidence type="ECO:0000313" key="3">
    <source>
        <dbReference type="EnsemblPlants" id="Solyc03g097640.3.1"/>
    </source>
</evidence>
<feature type="domain" description="Tim10-like" evidence="2">
    <location>
        <begin position="15"/>
        <end position="76"/>
    </location>
</feature>
<dbReference type="OrthoDB" id="344165at2759"/>
<dbReference type="InParanoid" id="A0A3Q7FNG6"/>
<comment type="subcellular location">
    <subcellularLocation>
        <location evidence="1">Mitochondrion inner membrane</location>
        <topology evidence="1">Peripheral membrane protein</topology>
        <orientation evidence="1">Intermembrane side</orientation>
    </subcellularLocation>
</comment>
<comment type="domain">
    <text evidence="1">The twin CX3C motif contains 4 conserved Cys residues that form 2 disulfide bonds in the mitochondrial intermembrane space.</text>
</comment>
<dbReference type="InterPro" id="IPR035427">
    <property type="entry name" value="Tim10-like_dom_sf"/>
</dbReference>
<reference evidence="3" key="1">
    <citation type="journal article" date="2012" name="Nature">
        <title>The tomato genome sequence provides insights into fleshy fruit evolution.</title>
        <authorList>
            <consortium name="Tomato Genome Consortium"/>
        </authorList>
    </citation>
    <scope>NUCLEOTIDE SEQUENCE [LARGE SCALE GENOMIC DNA]</scope>
    <source>
        <strain evidence="3">cv. Heinz 1706</strain>
    </source>
</reference>
<keyword evidence="1" id="KW-0999">Mitochondrion inner membrane</keyword>
<dbReference type="RefSeq" id="XP_004235363.1">
    <property type="nucleotide sequence ID" value="XM_004235315.5"/>
</dbReference>
<organism evidence="3">
    <name type="scientific">Solanum lycopersicum</name>
    <name type="common">Tomato</name>
    <name type="synonym">Lycopersicon esculentum</name>
    <dbReference type="NCBI Taxonomy" id="4081"/>
    <lineage>
        <taxon>Eukaryota</taxon>
        <taxon>Viridiplantae</taxon>
        <taxon>Streptophyta</taxon>
        <taxon>Embryophyta</taxon>
        <taxon>Tracheophyta</taxon>
        <taxon>Spermatophyta</taxon>
        <taxon>Magnoliopsida</taxon>
        <taxon>eudicotyledons</taxon>
        <taxon>Gunneridae</taxon>
        <taxon>Pentapetalae</taxon>
        <taxon>asterids</taxon>
        <taxon>lamiids</taxon>
        <taxon>Solanales</taxon>
        <taxon>Solanaceae</taxon>
        <taxon>Solanoideae</taxon>
        <taxon>Solaneae</taxon>
        <taxon>Solanum</taxon>
        <taxon>Solanum subgen. Lycopersicon</taxon>
    </lineage>
</organism>